<proteinExistence type="predicted"/>
<evidence type="ECO:0000256" key="1">
    <source>
        <dbReference type="SAM" id="SignalP"/>
    </source>
</evidence>
<keyword evidence="1" id="KW-0732">Signal</keyword>
<evidence type="ECO:0000313" key="3">
    <source>
        <dbReference type="Proteomes" id="UP000295601"/>
    </source>
</evidence>
<dbReference type="EMBL" id="SNYA01000005">
    <property type="protein sequence ID" value="TDP91575.1"/>
    <property type="molecule type" value="Genomic_DNA"/>
</dbReference>
<dbReference type="RefSeq" id="WP_133617023.1">
    <property type="nucleotide sequence ID" value="NZ_SNYA01000005.1"/>
</dbReference>
<accession>A0A4R6RYZ0</accession>
<keyword evidence="3" id="KW-1185">Reference proteome</keyword>
<feature type="chain" id="PRO_5020654535" evidence="1">
    <location>
        <begin position="30"/>
        <end position="119"/>
    </location>
</feature>
<gene>
    <name evidence="2" type="ORF">EDF62_2193</name>
</gene>
<protein>
    <submittedName>
        <fullName evidence="2">Uncharacterized protein</fullName>
    </submittedName>
</protein>
<sequence length="119" mass="12454">MNALTKLAVALLCAGLLLGGAASAAQAHAASGWGGALGAYHSSQHRLAARDLQPDGYGVRVFYKFSTNGQVYNLDNDRGFTQVTARDLGNVSGNVGIWAFIKQGAVTRECDPAVRCSAR</sequence>
<evidence type="ECO:0000313" key="2">
    <source>
        <dbReference type="EMBL" id="TDP91575.1"/>
    </source>
</evidence>
<organism evidence="2 3">
    <name type="scientific">Leucobacter luti</name>
    <dbReference type="NCBI Taxonomy" id="340320"/>
    <lineage>
        <taxon>Bacteria</taxon>
        <taxon>Bacillati</taxon>
        <taxon>Actinomycetota</taxon>
        <taxon>Actinomycetes</taxon>
        <taxon>Micrococcales</taxon>
        <taxon>Microbacteriaceae</taxon>
        <taxon>Leucobacter</taxon>
    </lineage>
</organism>
<dbReference type="Proteomes" id="UP000295601">
    <property type="component" value="Unassembled WGS sequence"/>
</dbReference>
<name>A0A4R6RYZ0_9MICO</name>
<feature type="signal peptide" evidence="1">
    <location>
        <begin position="1"/>
        <end position="29"/>
    </location>
</feature>
<reference evidence="2 3" key="1">
    <citation type="submission" date="2019-03" db="EMBL/GenBank/DDBJ databases">
        <title>Genomic analyses of the natural microbiome of Caenorhabditis elegans.</title>
        <authorList>
            <person name="Samuel B."/>
        </authorList>
    </citation>
    <scope>NUCLEOTIDE SEQUENCE [LARGE SCALE GENOMIC DNA]</scope>
    <source>
        <strain evidence="2 3">JUb18</strain>
    </source>
</reference>
<dbReference type="AlphaFoldDB" id="A0A4R6RYZ0"/>
<comment type="caution">
    <text evidence="2">The sequence shown here is derived from an EMBL/GenBank/DDBJ whole genome shotgun (WGS) entry which is preliminary data.</text>
</comment>